<gene>
    <name evidence="1" type="ORF">AAND1436_LOCUS26750</name>
</gene>
<accession>A0A7S2DML5</accession>
<reference evidence="1" key="1">
    <citation type="submission" date="2021-01" db="EMBL/GenBank/DDBJ databases">
        <authorList>
            <person name="Corre E."/>
            <person name="Pelletier E."/>
            <person name="Niang G."/>
            <person name="Scheremetjew M."/>
            <person name="Finn R."/>
            <person name="Kale V."/>
            <person name="Holt S."/>
            <person name="Cochrane G."/>
            <person name="Meng A."/>
            <person name="Brown T."/>
            <person name="Cohen L."/>
        </authorList>
    </citation>
    <scope>NUCLEOTIDE SEQUENCE</scope>
    <source>
        <strain evidence="1">CCMP2222</strain>
    </source>
</reference>
<protein>
    <submittedName>
        <fullName evidence="1">Uncharacterized protein</fullName>
    </submittedName>
</protein>
<dbReference type="EMBL" id="HBGQ01055103">
    <property type="protein sequence ID" value="CAD9457245.1"/>
    <property type="molecule type" value="Transcribed_RNA"/>
</dbReference>
<dbReference type="AlphaFoldDB" id="A0A7S2DML5"/>
<proteinExistence type="predicted"/>
<sequence>MVDGLFPGHATAAAANLGTPSGVGNRRLERLVRVLLQHPTLDGMDATSLRVALRPALAEKDILLGDRGTGPRWSLLFPTRAWTSLSPLLSLLPAAAGGAEAAAAEAASLLLASP</sequence>
<evidence type="ECO:0000313" key="1">
    <source>
        <dbReference type="EMBL" id="CAD9457245.1"/>
    </source>
</evidence>
<name>A0A7S2DML5_9DINO</name>
<organism evidence="1">
    <name type="scientific">Alexandrium andersonii</name>
    <dbReference type="NCBI Taxonomy" id="327968"/>
    <lineage>
        <taxon>Eukaryota</taxon>
        <taxon>Sar</taxon>
        <taxon>Alveolata</taxon>
        <taxon>Dinophyceae</taxon>
        <taxon>Gonyaulacales</taxon>
        <taxon>Pyrocystaceae</taxon>
        <taxon>Alexandrium</taxon>
    </lineage>
</organism>